<organism evidence="2 3">
    <name type="scientific">Pseudomassariella vexata</name>
    <dbReference type="NCBI Taxonomy" id="1141098"/>
    <lineage>
        <taxon>Eukaryota</taxon>
        <taxon>Fungi</taxon>
        <taxon>Dikarya</taxon>
        <taxon>Ascomycota</taxon>
        <taxon>Pezizomycotina</taxon>
        <taxon>Sordariomycetes</taxon>
        <taxon>Xylariomycetidae</taxon>
        <taxon>Amphisphaeriales</taxon>
        <taxon>Pseudomassariaceae</taxon>
        <taxon>Pseudomassariella</taxon>
    </lineage>
</organism>
<dbReference type="RefSeq" id="XP_040713955.1">
    <property type="nucleotide sequence ID" value="XM_040854576.1"/>
</dbReference>
<sequence length="205" mass="21786">SSCNSTTLNTTIGSWPVTSSDTIFSIALSANRGVCDIARANRMADAELLVAGAKLLIPAQVCDLDSSSCLIASQINYTATCVLGGPHTYDTFVNDTYQKIAAKFEMAVTALTNADRMPVDPSQTPAVGTTLKIPQCSPSQCVVQPYEFLYGTYVDVAKRFNTTVGQIMAFNPTFSYSNDANPDEGPVITMPMDCKALAGNVTVIS</sequence>
<name>A0A1Y2DSJ5_9PEZI</name>
<reference evidence="2 3" key="1">
    <citation type="submission" date="2016-07" db="EMBL/GenBank/DDBJ databases">
        <title>Pervasive Adenine N6-methylation of Active Genes in Fungi.</title>
        <authorList>
            <consortium name="DOE Joint Genome Institute"/>
            <person name="Mondo S.J."/>
            <person name="Dannebaum R.O."/>
            <person name="Kuo R.C."/>
            <person name="Labutti K."/>
            <person name="Haridas S."/>
            <person name="Kuo A."/>
            <person name="Salamov A."/>
            <person name="Ahrendt S.R."/>
            <person name="Lipzen A."/>
            <person name="Sullivan W."/>
            <person name="Andreopoulos W.B."/>
            <person name="Clum A."/>
            <person name="Lindquist E."/>
            <person name="Daum C."/>
            <person name="Ramamoorthy G.K."/>
            <person name="Gryganskyi A."/>
            <person name="Culley D."/>
            <person name="Magnuson J.K."/>
            <person name="James T.Y."/>
            <person name="O'Malley M.A."/>
            <person name="Stajich J.E."/>
            <person name="Spatafora J.W."/>
            <person name="Visel A."/>
            <person name="Grigoriev I.V."/>
        </authorList>
    </citation>
    <scope>NUCLEOTIDE SEQUENCE [LARGE SCALE GENOMIC DNA]</scope>
    <source>
        <strain evidence="2 3">CBS 129021</strain>
    </source>
</reference>
<dbReference type="Gene3D" id="3.10.350.10">
    <property type="entry name" value="LysM domain"/>
    <property type="match status" value="2"/>
</dbReference>
<feature type="domain" description="LysM" evidence="1">
    <location>
        <begin position="13"/>
        <end position="57"/>
    </location>
</feature>
<dbReference type="STRING" id="1141098.A0A1Y2DSJ5"/>
<feature type="non-terminal residue" evidence="2">
    <location>
        <position position="205"/>
    </location>
</feature>
<dbReference type="AlphaFoldDB" id="A0A1Y2DSJ5"/>
<dbReference type="Pfam" id="PF01476">
    <property type="entry name" value="LysM"/>
    <property type="match status" value="3"/>
</dbReference>
<dbReference type="GeneID" id="63770788"/>
<keyword evidence="3" id="KW-1185">Reference proteome</keyword>
<gene>
    <name evidence="2" type="ORF">BCR38DRAFT_302729</name>
</gene>
<accession>A0A1Y2DSJ5</accession>
<dbReference type="OrthoDB" id="2107166at2759"/>
<dbReference type="SUPFAM" id="SSF54106">
    <property type="entry name" value="LysM domain"/>
    <property type="match status" value="1"/>
</dbReference>
<evidence type="ECO:0000313" key="2">
    <source>
        <dbReference type="EMBL" id="ORY62119.1"/>
    </source>
</evidence>
<dbReference type="PROSITE" id="PS51782">
    <property type="entry name" value="LYSM"/>
    <property type="match status" value="1"/>
</dbReference>
<dbReference type="InterPro" id="IPR036779">
    <property type="entry name" value="LysM_dom_sf"/>
</dbReference>
<evidence type="ECO:0000313" key="3">
    <source>
        <dbReference type="Proteomes" id="UP000193689"/>
    </source>
</evidence>
<protein>
    <recommendedName>
        <fullName evidence="1">LysM domain-containing protein</fullName>
    </recommendedName>
</protein>
<dbReference type="CDD" id="cd00118">
    <property type="entry name" value="LysM"/>
    <property type="match status" value="1"/>
</dbReference>
<dbReference type="InParanoid" id="A0A1Y2DSJ5"/>
<evidence type="ECO:0000259" key="1">
    <source>
        <dbReference type="PROSITE" id="PS51782"/>
    </source>
</evidence>
<dbReference type="InterPro" id="IPR018392">
    <property type="entry name" value="LysM"/>
</dbReference>
<comment type="caution">
    <text evidence="2">The sequence shown here is derived from an EMBL/GenBank/DDBJ whole genome shotgun (WGS) entry which is preliminary data.</text>
</comment>
<proteinExistence type="predicted"/>
<dbReference type="EMBL" id="MCFJ01000009">
    <property type="protein sequence ID" value="ORY62119.1"/>
    <property type="molecule type" value="Genomic_DNA"/>
</dbReference>
<dbReference type="Proteomes" id="UP000193689">
    <property type="component" value="Unassembled WGS sequence"/>
</dbReference>
<feature type="non-terminal residue" evidence="2">
    <location>
        <position position="1"/>
    </location>
</feature>